<keyword evidence="9" id="KW-0249">Electron transport</keyword>
<evidence type="ECO:0000256" key="12">
    <source>
        <dbReference type="ARBA" id="ARBA00023136"/>
    </source>
</evidence>
<keyword evidence="6" id="KW-0813">Transport</keyword>
<evidence type="ECO:0000256" key="4">
    <source>
        <dbReference type="ARBA" id="ARBA00011533"/>
    </source>
</evidence>
<dbReference type="PANTHER" id="PTHR12485">
    <property type="entry name" value="NADH-UBIQUINONE OXIDOREDUCTASE SUBUNIT B"/>
    <property type="match status" value="1"/>
</dbReference>
<evidence type="ECO:0000256" key="10">
    <source>
        <dbReference type="ARBA" id="ARBA00022990"/>
    </source>
</evidence>
<accession>A0A6M2DNS3</accession>
<reference evidence="15" key="1">
    <citation type="submission" date="2020-03" db="EMBL/GenBank/DDBJ databases">
        <title>Transcriptomic Profiling of the Digestive Tract of the Rat Flea, Xenopsylla cheopis, Following Blood Feeding and Infection with Yersinia pestis.</title>
        <authorList>
            <person name="Bland D.M."/>
            <person name="Martens C.A."/>
            <person name="Virtaneva K."/>
            <person name="Kanakabandi K."/>
            <person name="Long D."/>
            <person name="Rosenke R."/>
            <person name="Saturday G.A."/>
            <person name="Hoyt F.H."/>
            <person name="Bruno D.P."/>
            <person name="Ribeiro J.M.C."/>
            <person name="Hinnebusch J."/>
        </authorList>
    </citation>
    <scope>NUCLEOTIDE SEQUENCE</scope>
</reference>
<dbReference type="EMBL" id="GIIL01003604">
    <property type="protein sequence ID" value="NOV47330.1"/>
    <property type="molecule type" value="Transcribed_RNA"/>
</dbReference>
<proteinExistence type="inferred from homology"/>
<organism evidence="15">
    <name type="scientific">Xenopsylla cheopis</name>
    <name type="common">Oriental rat flea</name>
    <name type="synonym">Pulex cheopis</name>
    <dbReference type="NCBI Taxonomy" id="163159"/>
    <lineage>
        <taxon>Eukaryota</taxon>
        <taxon>Metazoa</taxon>
        <taxon>Ecdysozoa</taxon>
        <taxon>Arthropoda</taxon>
        <taxon>Hexapoda</taxon>
        <taxon>Insecta</taxon>
        <taxon>Pterygota</taxon>
        <taxon>Neoptera</taxon>
        <taxon>Endopterygota</taxon>
        <taxon>Siphonaptera</taxon>
        <taxon>Pulicidae</taxon>
        <taxon>Xenopsyllinae</taxon>
        <taxon>Xenopsylla</taxon>
    </lineage>
</organism>
<evidence type="ECO:0000313" key="15">
    <source>
        <dbReference type="EMBL" id="NOV47330.1"/>
    </source>
</evidence>
<evidence type="ECO:0000256" key="8">
    <source>
        <dbReference type="ARBA" id="ARBA00022792"/>
    </source>
</evidence>
<dbReference type="PANTHER" id="PTHR12485:SF1">
    <property type="entry name" value="NADH DEHYDROGENASE [UBIQUINONE] 1 ALPHA SUBCOMPLEX SUBUNIT 7"/>
    <property type="match status" value="1"/>
</dbReference>
<evidence type="ECO:0000256" key="6">
    <source>
        <dbReference type="ARBA" id="ARBA00022448"/>
    </source>
</evidence>
<comment type="function">
    <text evidence="1">Accessory subunit of the mitochondrial membrane respiratory chain NADH dehydrogenase (Complex I), that is believed not to be involved in catalysis. Complex I functions in the transfer of electrons from NADH to the respiratory chain. The immediate electron acceptor for the enzyme is believed to be ubiquinone.</text>
</comment>
<evidence type="ECO:0000256" key="11">
    <source>
        <dbReference type="ARBA" id="ARBA00023128"/>
    </source>
</evidence>
<keyword evidence="15" id="KW-0830">Ubiquinone</keyword>
<comment type="subunit">
    <text evidence="4">Complex I is composed of 45 different subunits.</text>
</comment>
<evidence type="ECO:0000256" key="5">
    <source>
        <dbReference type="ARBA" id="ARBA00016383"/>
    </source>
</evidence>
<evidence type="ECO:0000256" key="1">
    <source>
        <dbReference type="ARBA" id="ARBA00003195"/>
    </source>
</evidence>
<keyword evidence="10" id="KW-0007">Acetylation</keyword>
<evidence type="ECO:0000256" key="7">
    <source>
        <dbReference type="ARBA" id="ARBA00022660"/>
    </source>
</evidence>
<dbReference type="Pfam" id="PF07347">
    <property type="entry name" value="CI-B14_5a"/>
    <property type="match status" value="1"/>
</dbReference>
<keyword evidence="8" id="KW-0999">Mitochondrion inner membrane</keyword>
<dbReference type="GO" id="GO:0005743">
    <property type="term" value="C:mitochondrial inner membrane"/>
    <property type="evidence" value="ECO:0007669"/>
    <property type="project" value="UniProtKB-SubCell"/>
</dbReference>
<keyword evidence="7" id="KW-0679">Respiratory chain</keyword>
<dbReference type="InterPro" id="IPR009947">
    <property type="entry name" value="NDUA7"/>
</dbReference>
<keyword evidence="12" id="KW-0472">Membrane</keyword>
<keyword evidence="11" id="KW-0496">Mitochondrion</keyword>
<evidence type="ECO:0000256" key="3">
    <source>
        <dbReference type="ARBA" id="ARBA00005482"/>
    </source>
</evidence>
<comment type="subcellular location">
    <subcellularLocation>
        <location evidence="2">Mitochondrion inner membrane</location>
        <topology evidence="2">Peripheral membrane protein</topology>
        <orientation evidence="2">Matrix side</orientation>
    </subcellularLocation>
</comment>
<evidence type="ECO:0000256" key="14">
    <source>
        <dbReference type="ARBA" id="ARBA00033401"/>
    </source>
</evidence>
<comment type="similarity">
    <text evidence="3">Belongs to the complex I NDUFA7 subunit family.</text>
</comment>
<evidence type="ECO:0000256" key="13">
    <source>
        <dbReference type="ARBA" id="ARBA00030360"/>
    </source>
</evidence>
<name>A0A6M2DNS3_XENCH</name>
<evidence type="ECO:0000256" key="9">
    <source>
        <dbReference type="ARBA" id="ARBA00022982"/>
    </source>
</evidence>
<sequence>MSKYTPRDVSPFLQMLRNILLGRKYTNALRFGPYLATRSPPPPKLPEGPSSKLSANYYESRDARREIMPPTVLASHNLLASDTGSKAVRTKLPTPGQVYKWD</sequence>
<dbReference type="AlphaFoldDB" id="A0A6M2DNS3"/>
<dbReference type="GO" id="GO:0006120">
    <property type="term" value="P:mitochondrial electron transport, NADH to ubiquinone"/>
    <property type="evidence" value="ECO:0007669"/>
    <property type="project" value="TreeGrafter"/>
</dbReference>
<evidence type="ECO:0000256" key="2">
    <source>
        <dbReference type="ARBA" id="ARBA00004443"/>
    </source>
</evidence>
<protein>
    <recommendedName>
        <fullName evidence="5">NADH dehydrogenase [ubiquinone] 1 alpha subcomplex subunit 7</fullName>
    </recommendedName>
    <alternativeName>
        <fullName evidence="14">Complex I-B14.5a</fullName>
    </alternativeName>
    <alternativeName>
        <fullName evidence="13">NADH-ubiquinone oxidoreductase subunit B14.5a</fullName>
    </alternativeName>
</protein>